<proteinExistence type="predicted"/>
<feature type="region of interest" description="Disordered" evidence="1">
    <location>
        <begin position="58"/>
        <end position="82"/>
    </location>
</feature>
<accession>A0AAD6V7N0</accession>
<evidence type="ECO:0000313" key="2">
    <source>
        <dbReference type="EMBL" id="KAJ7199407.1"/>
    </source>
</evidence>
<dbReference type="Proteomes" id="UP001219525">
    <property type="component" value="Unassembled WGS sequence"/>
</dbReference>
<name>A0AAD6V7N0_9AGAR</name>
<keyword evidence="3" id="KW-1185">Reference proteome</keyword>
<dbReference type="AlphaFoldDB" id="A0AAD6V7N0"/>
<organism evidence="2 3">
    <name type="scientific">Mycena pura</name>
    <dbReference type="NCBI Taxonomy" id="153505"/>
    <lineage>
        <taxon>Eukaryota</taxon>
        <taxon>Fungi</taxon>
        <taxon>Dikarya</taxon>
        <taxon>Basidiomycota</taxon>
        <taxon>Agaricomycotina</taxon>
        <taxon>Agaricomycetes</taxon>
        <taxon>Agaricomycetidae</taxon>
        <taxon>Agaricales</taxon>
        <taxon>Marasmiineae</taxon>
        <taxon>Mycenaceae</taxon>
        <taxon>Mycena</taxon>
    </lineage>
</organism>
<comment type="caution">
    <text evidence="2">The sequence shown here is derived from an EMBL/GenBank/DDBJ whole genome shotgun (WGS) entry which is preliminary data.</text>
</comment>
<sequence length="304" mass="33063">MYTHYVLGLLLCVPRHHAGLSEFVRAHLSLSEPLPRPPPSPLCVFSEPTFITTDVLRLASNDDERRSRNTAGHPRRPAPVPVVHRGPKVAVTVHPHVGRRPRGSRARCGAAGRALLGVRMRGTYEVVPCCVDEGEPREKESRASRPSGGTATVGRVLASMRLWSAPGFPLNIGQLVVIAGYAAFALVCTILQVPLQENPNRAGRVNFLACQIGLRHCKLAFFGVGVDLSGDQAHARQIGLQANLMAWHASLPAYPHPKNNIGLTPLLLTMFHSINDQEDEPIAPPEYIIPPHSPEFCTSSILSI</sequence>
<evidence type="ECO:0000256" key="1">
    <source>
        <dbReference type="SAM" id="MobiDB-lite"/>
    </source>
</evidence>
<gene>
    <name evidence="2" type="ORF">GGX14DRAFT_401354</name>
</gene>
<dbReference type="EMBL" id="JARJCW010000068">
    <property type="protein sequence ID" value="KAJ7199407.1"/>
    <property type="molecule type" value="Genomic_DNA"/>
</dbReference>
<reference evidence="2" key="1">
    <citation type="submission" date="2023-03" db="EMBL/GenBank/DDBJ databases">
        <title>Massive genome expansion in bonnet fungi (Mycena s.s.) driven by repeated elements and novel gene families across ecological guilds.</title>
        <authorList>
            <consortium name="Lawrence Berkeley National Laboratory"/>
            <person name="Harder C.B."/>
            <person name="Miyauchi S."/>
            <person name="Viragh M."/>
            <person name="Kuo A."/>
            <person name="Thoen E."/>
            <person name="Andreopoulos B."/>
            <person name="Lu D."/>
            <person name="Skrede I."/>
            <person name="Drula E."/>
            <person name="Henrissat B."/>
            <person name="Morin E."/>
            <person name="Kohler A."/>
            <person name="Barry K."/>
            <person name="LaButti K."/>
            <person name="Morin E."/>
            <person name="Salamov A."/>
            <person name="Lipzen A."/>
            <person name="Mereny Z."/>
            <person name="Hegedus B."/>
            <person name="Baldrian P."/>
            <person name="Stursova M."/>
            <person name="Weitz H."/>
            <person name="Taylor A."/>
            <person name="Grigoriev I.V."/>
            <person name="Nagy L.G."/>
            <person name="Martin F."/>
            <person name="Kauserud H."/>
        </authorList>
    </citation>
    <scope>NUCLEOTIDE SEQUENCE</scope>
    <source>
        <strain evidence="2">9144</strain>
    </source>
</reference>
<evidence type="ECO:0000313" key="3">
    <source>
        <dbReference type="Proteomes" id="UP001219525"/>
    </source>
</evidence>
<protein>
    <submittedName>
        <fullName evidence="2">Uncharacterized protein</fullName>
    </submittedName>
</protein>